<protein>
    <submittedName>
        <fullName evidence="2">Uncharacterized protein</fullName>
    </submittedName>
</protein>
<proteinExistence type="predicted"/>
<organism evidence="2 3">
    <name type="scientific">Polyporus arcularius HHB13444</name>
    <dbReference type="NCBI Taxonomy" id="1314778"/>
    <lineage>
        <taxon>Eukaryota</taxon>
        <taxon>Fungi</taxon>
        <taxon>Dikarya</taxon>
        <taxon>Basidiomycota</taxon>
        <taxon>Agaricomycotina</taxon>
        <taxon>Agaricomycetes</taxon>
        <taxon>Polyporales</taxon>
        <taxon>Polyporaceae</taxon>
        <taxon>Polyporus</taxon>
    </lineage>
</organism>
<evidence type="ECO:0000313" key="2">
    <source>
        <dbReference type="EMBL" id="TFK85477.1"/>
    </source>
</evidence>
<name>A0A5C3P9A0_9APHY</name>
<dbReference type="InParanoid" id="A0A5C3P9A0"/>
<dbReference type="Proteomes" id="UP000308197">
    <property type="component" value="Unassembled WGS sequence"/>
</dbReference>
<sequence length="232" mass="26351">MGFVQDLGASLLVRRMRAFERPYPLVEDSAFIWIYASTNTSPSHSESRHRDSCIVDVARRRNYICTRIRRSLCHSRTQLLQWRVGDPLTRTGWVLRPTVLAPARLGAGLSDRTALRQRHRDSVRIHLNHAYPSSSASHLDTYVVRAWTVHDYCGSRGRQLPGSQRTRMHTGAGESTHPNISAPHAHAHAAATPPRFIYVSLPCMTHPDIRIRVAFLKLEAEVLALHIWIQSE</sequence>
<accession>A0A5C3P9A0</accession>
<reference evidence="2 3" key="1">
    <citation type="journal article" date="2019" name="Nat. Ecol. Evol.">
        <title>Megaphylogeny resolves global patterns of mushroom evolution.</title>
        <authorList>
            <person name="Varga T."/>
            <person name="Krizsan K."/>
            <person name="Foldi C."/>
            <person name="Dima B."/>
            <person name="Sanchez-Garcia M."/>
            <person name="Sanchez-Ramirez S."/>
            <person name="Szollosi G.J."/>
            <person name="Szarkandi J.G."/>
            <person name="Papp V."/>
            <person name="Albert L."/>
            <person name="Andreopoulos W."/>
            <person name="Angelini C."/>
            <person name="Antonin V."/>
            <person name="Barry K.W."/>
            <person name="Bougher N.L."/>
            <person name="Buchanan P."/>
            <person name="Buyck B."/>
            <person name="Bense V."/>
            <person name="Catcheside P."/>
            <person name="Chovatia M."/>
            <person name="Cooper J."/>
            <person name="Damon W."/>
            <person name="Desjardin D."/>
            <person name="Finy P."/>
            <person name="Geml J."/>
            <person name="Haridas S."/>
            <person name="Hughes K."/>
            <person name="Justo A."/>
            <person name="Karasinski D."/>
            <person name="Kautmanova I."/>
            <person name="Kiss B."/>
            <person name="Kocsube S."/>
            <person name="Kotiranta H."/>
            <person name="LaButti K.M."/>
            <person name="Lechner B.E."/>
            <person name="Liimatainen K."/>
            <person name="Lipzen A."/>
            <person name="Lukacs Z."/>
            <person name="Mihaltcheva S."/>
            <person name="Morgado L.N."/>
            <person name="Niskanen T."/>
            <person name="Noordeloos M.E."/>
            <person name="Ohm R.A."/>
            <person name="Ortiz-Santana B."/>
            <person name="Ovrebo C."/>
            <person name="Racz N."/>
            <person name="Riley R."/>
            <person name="Savchenko A."/>
            <person name="Shiryaev A."/>
            <person name="Soop K."/>
            <person name="Spirin V."/>
            <person name="Szebenyi C."/>
            <person name="Tomsovsky M."/>
            <person name="Tulloss R.E."/>
            <person name="Uehling J."/>
            <person name="Grigoriev I.V."/>
            <person name="Vagvolgyi C."/>
            <person name="Papp T."/>
            <person name="Martin F.M."/>
            <person name="Miettinen O."/>
            <person name="Hibbett D.S."/>
            <person name="Nagy L.G."/>
        </authorList>
    </citation>
    <scope>NUCLEOTIDE SEQUENCE [LARGE SCALE GENOMIC DNA]</scope>
    <source>
        <strain evidence="2 3">HHB13444</strain>
    </source>
</reference>
<evidence type="ECO:0000313" key="3">
    <source>
        <dbReference type="Proteomes" id="UP000308197"/>
    </source>
</evidence>
<dbReference type="EMBL" id="ML211251">
    <property type="protein sequence ID" value="TFK85477.1"/>
    <property type="molecule type" value="Genomic_DNA"/>
</dbReference>
<gene>
    <name evidence="2" type="ORF">K466DRAFT_186580</name>
</gene>
<keyword evidence="3" id="KW-1185">Reference proteome</keyword>
<dbReference type="AlphaFoldDB" id="A0A5C3P9A0"/>
<feature type="region of interest" description="Disordered" evidence="1">
    <location>
        <begin position="158"/>
        <end position="186"/>
    </location>
</feature>
<evidence type="ECO:0000256" key="1">
    <source>
        <dbReference type="SAM" id="MobiDB-lite"/>
    </source>
</evidence>